<evidence type="ECO:0000313" key="7">
    <source>
        <dbReference type="Proteomes" id="UP001168613"/>
    </source>
</evidence>
<organism evidence="6 7">
    <name type="scientific">Alcaligenes endophyticus</name>
    <dbReference type="NCBI Taxonomy" id="1929088"/>
    <lineage>
        <taxon>Bacteria</taxon>
        <taxon>Pseudomonadati</taxon>
        <taxon>Pseudomonadota</taxon>
        <taxon>Betaproteobacteria</taxon>
        <taxon>Burkholderiales</taxon>
        <taxon>Alcaligenaceae</taxon>
        <taxon>Alcaligenes</taxon>
    </lineage>
</organism>
<evidence type="ECO:0000256" key="2">
    <source>
        <dbReference type="ARBA" id="ARBA00023015"/>
    </source>
</evidence>
<dbReference type="SUPFAM" id="SSF53850">
    <property type="entry name" value="Periplasmic binding protein-like II"/>
    <property type="match status" value="1"/>
</dbReference>
<protein>
    <submittedName>
        <fullName evidence="6">LysR family transcriptional regulator</fullName>
    </submittedName>
</protein>
<dbReference type="PROSITE" id="PS50931">
    <property type="entry name" value="HTH_LYSR"/>
    <property type="match status" value="1"/>
</dbReference>
<dbReference type="EMBL" id="JAJHNU010000002">
    <property type="protein sequence ID" value="MDN4121461.1"/>
    <property type="molecule type" value="Genomic_DNA"/>
</dbReference>
<dbReference type="InterPro" id="IPR036388">
    <property type="entry name" value="WH-like_DNA-bd_sf"/>
</dbReference>
<name>A0ABT8EJL2_9BURK</name>
<feature type="domain" description="HTH lysR-type" evidence="5">
    <location>
        <begin position="8"/>
        <end position="65"/>
    </location>
</feature>
<evidence type="ECO:0000256" key="4">
    <source>
        <dbReference type="ARBA" id="ARBA00023163"/>
    </source>
</evidence>
<dbReference type="InterPro" id="IPR058163">
    <property type="entry name" value="LysR-type_TF_proteobact-type"/>
</dbReference>
<evidence type="ECO:0000313" key="6">
    <source>
        <dbReference type="EMBL" id="MDN4121461.1"/>
    </source>
</evidence>
<dbReference type="Gene3D" id="1.10.10.10">
    <property type="entry name" value="Winged helix-like DNA-binding domain superfamily/Winged helix DNA-binding domain"/>
    <property type="match status" value="1"/>
</dbReference>
<dbReference type="SUPFAM" id="SSF46785">
    <property type="entry name" value="Winged helix' DNA-binding domain"/>
    <property type="match status" value="1"/>
</dbReference>
<evidence type="ECO:0000256" key="1">
    <source>
        <dbReference type="ARBA" id="ARBA00009437"/>
    </source>
</evidence>
<keyword evidence="7" id="KW-1185">Reference proteome</keyword>
<keyword evidence="2" id="KW-0805">Transcription regulation</keyword>
<proteinExistence type="inferred from homology"/>
<dbReference type="RefSeq" id="WP_266124138.1">
    <property type="nucleotide sequence ID" value="NZ_JAJHNU010000002.1"/>
</dbReference>
<keyword evidence="4" id="KW-0804">Transcription</keyword>
<dbReference type="Proteomes" id="UP001168613">
    <property type="component" value="Unassembled WGS sequence"/>
</dbReference>
<gene>
    <name evidence="6" type="ORF">LMS43_09185</name>
</gene>
<dbReference type="Pfam" id="PF00126">
    <property type="entry name" value="HTH_1"/>
    <property type="match status" value="1"/>
</dbReference>
<accession>A0ABT8EJL2</accession>
<dbReference type="Pfam" id="PF03466">
    <property type="entry name" value="LysR_substrate"/>
    <property type="match status" value="1"/>
</dbReference>
<dbReference type="InterPro" id="IPR000847">
    <property type="entry name" value="LysR_HTH_N"/>
</dbReference>
<dbReference type="PANTHER" id="PTHR30537">
    <property type="entry name" value="HTH-TYPE TRANSCRIPTIONAL REGULATOR"/>
    <property type="match status" value="1"/>
</dbReference>
<reference evidence="6" key="1">
    <citation type="submission" date="2021-11" db="EMBL/GenBank/DDBJ databases">
        <title>Draft genome sequence of Alcaligenes endophyticus type strain CCUG 75668T.</title>
        <authorList>
            <person name="Salva-Serra F."/>
            <person name="Duran R.E."/>
            <person name="Seeger M."/>
            <person name="Moore E.R.B."/>
            <person name="Jaen-Luchoro D."/>
        </authorList>
    </citation>
    <scope>NUCLEOTIDE SEQUENCE</scope>
    <source>
        <strain evidence="6">CCUG 75668</strain>
    </source>
</reference>
<sequence>MTVSPATPLLNDMAIYVEVAKQRHFTRAAEALGMPVSTVSRRIRLLEQEIGTALLKRSTRSVDMTEAGALYYERCLEIVNQARLAHEQLLDMTQQVKGVLRVSMPSSLSVIFMPTILTRFAQKYPDIEFDLDLSVRPIDLLAENFDCTIRLGAQNSSNLVARRLGDLQLGLYASSQYLNQHGRPQDPRELTQHQCILASNQPEDTHWTLSNSKTNEVVTVEVRGSLRINNALMMHKVAACHAGIVISSQIESLLEFHGIPLEPVLPDWAFEPYPIYALMPSRMLPLKTRVFLDYLQEALGQLLSGQVLPIPAVHSGY</sequence>
<dbReference type="InterPro" id="IPR036390">
    <property type="entry name" value="WH_DNA-bd_sf"/>
</dbReference>
<comment type="caution">
    <text evidence="6">The sequence shown here is derived from an EMBL/GenBank/DDBJ whole genome shotgun (WGS) entry which is preliminary data.</text>
</comment>
<keyword evidence="3" id="KW-0238">DNA-binding</keyword>
<dbReference type="CDD" id="cd08422">
    <property type="entry name" value="PBP2_CrgA_like"/>
    <property type="match status" value="1"/>
</dbReference>
<comment type="similarity">
    <text evidence="1">Belongs to the LysR transcriptional regulatory family.</text>
</comment>
<dbReference type="InterPro" id="IPR005119">
    <property type="entry name" value="LysR_subst-bd"/>
</dbReference>
<dbReference type="Gene3D" id="3.40.190.290">
    <property type="match status" value="1"/>
</dbReference>
<evidence type="ECO:0000259" key="5">
    <source>
        <dbReference type="PROSITE" id="PS50931"/>
    </source>
</evidence>
<dbReference type="PANTHER" id="PTHR30537:SF5">
    <property type="entry name" value="HTH-TYPE TRANSCRIPTIONAL ACTIVATOR TTDR-RELATED"/>
    <property type="match status" value="1"/>
</dbReference>
<evidence type="ECO:0000256" key="3">
    <source>
        <dbReference type="ARBA" id="ARBA00023125"/>
    </source>
</evidence>